<evidence type="ECO:0000256" key="1">
    <source>
        <dbReference type="SAM" id="MobiDB-lite"/>
    </source>
</evidence>
<feature type="compositionally biased region" description="Basic residues" evidence="1">
    <location>
        <begin position="255"/>
        <end position="267"/>
    </location>
</feature>
<gene>
    <name evidence="2" type="ORF">Rhopal_005989-T1</name>
</gene>
<dbReference type="AlphaFoldDB" id="A0AAV5GJZ6"/>
<sequence length="537" mass="58735">MPPSPRKPLSPAALQAVASFVLPPAQAQLQGSEQTHKERKQLSKACPRLAALNANKGARRRLATLAFDKLVGDKLLEDAHLALSDLFDEVERRWSFESARGAASFSSTHLHVEFLAKLRYAYFRGLFQHFGQVVLQLARYNWRAGGRIGPPPSAARFCPAITSRSTVGVVYKRTAVTSTKHGRVTVCNPVNLAKQKGLGDVESGLSLDLNDPTMFQFAYELALQCWEELLPPIRKSFKTIYGGQAAGANGGAGRMKSHNARQKKGTSGKRVPLAHIANHGDADFIAQPFHDEDFSTGDRKEAATADSKLPKSCSLALVATGLHHFDEAHTVVDLIEDATITSCGGWQRPNRILFEHSHGEKHVGRVKKLFSPEGLLSNQVTQDGIGGLPNVLGWLGWSKISLLPTFVDLLGVTPRCLGVSIQRNDYGGQLKELLWAMDLQGKCVEMPSTTVNDHFYHTNQHLSKVITLLFEYQLEGCLPGNLRITNQEIQQAKETLQRQLDTLGRAGVKSARDQASAAALRVKLSFLCADKSNVAVG</sequence>
<reference evidence="2 3" key="1">
    <citation type="submission" date="2021-12" db="EMBL/GenBank/DDBJ databases">
        <title>High titer production of polyol ester of fatty acids by Rhodotorula paludigena BS15 towards product separation-free biomass refinery.</title>
        <authorList>
            <person name="Mano J."/>
            <person name="Ono H."/>
            <person name="Tanaka T."/>
            <person name="Naito K."/>
            <person name="Sushida H."/>
            <person name="Ike M."/>
            <person name="Tokuyasu K."/>
            <person name="Kitaoka M."/>
        </authorList>
    </citation>
    <scope>NUCLEOTIDE SEQUENCE [LARGE SCALE GENOMIC DNA]</scope>
    <source>
        <strain evidence="2 3">BS15</strain>
    </source>
</reference>
<comment type="caution">
    <text evidence="2">The sequence shown here is derived from an EMBL/GenBank/DDBJ whole genome shotgun (WGS) entry which is preliminary data.</text>
</comment>
<dbReference type="Proteomes" id="UP001342314">
    <property type="component" value="Unassembled WGS sequence"/>
</dbReference>
<feature type="region of interest" description="Disordered" evidence="1">
    <location>
        <begin position="248"/>
        <end position="269"/>
    </location>
</feature>
<name>A0AAV5GJZ6_9BASI</name>
<protein>
    <submittedName>
        <fullName evidence="2">Uncharacterized protein</fullName>
    </submittedName>
</protein>
<accession>A0AAV5GJZ6</accession>
<dbReference type="EMBL" id="BQKY01000012">
    <property type="protein sequence ID" value="GJN92945.1"/>
    <property type="molecule type" value="Genomic_DNA"/>
</dbReference>
<proteinExistence type="predicted"/>
<keyword evidence="3" id="KW-1185">Reference proteome</keyword>
<evidence type="ECO:0000313" key="2">
    <source>
        <dbReference type="EMBL" id="GJN92945.1"/>
    </source>
</evidence>
<evidence type="ECO:0000313" key="3">
    <source>
        <dbReference type="Proteomes" id="UP001342314"/>
    </source>
</evidence>
<organism evidence="2 3">
    <name type="scientific">Rhodotorula paludigena</name>
    <dbReference type="NCBI Taxonomy" id="86838"/>
    <lineage>
        <taxon>Eukaryota</taxon>
        <taxon>Fungi</taxon>
        <taxon>Dikarya</taxon>
        <taxon>Basidiomycota</taxon>
        <taxon>Pucciniomycotina</taxon>
        <taxon>Microbotryomycetes</taxon>
        <taxon>Sporidiobolales</taxon>
        <taxon>Sporidiobolaceae</taxon>
        <taxon>Rhodotorula</taxon>
    </lineage>
</organism>